<dbReference type="PANTHER" id="PTHR46579:SF1">
    <property type="entry name" value="F5_8 TYPE C DOMAIN-CONTAINING PROTEIN"/>
    <property type="match status" value="1"/>
</dbReference>
<organism evidence="2 3">
    <name type="scientific">Frankliniella fusca</name>
    <dbReference type="NCBI Taxonomy" id="407009"/>
    <lineage>
        <taxon>Eukaryota</taxon>
        <taxon>Metazoa</taxon>
        <taxon>Ecdysozoa</taxon>
        <taxon>Arthropoda</taxon>
        <taxon>Hexapoda</taxon>
        <taxon>Insecta</taxon>
        <taxon>Pterygota</taxon>
        <taxon>Neoptera</taxon>
        <taxon>Paraneoptera</taxon>
        <taxon>Thysanoptera</taxon>
        <taxon>Terebrantia</taxon>
        <taxon>Thripoidea</taxon>
        <taxon>Thripidae</taxon>
        <taxon>Frankliniella</taxon>
    </lineage>
</organism>
<evidence type="ECO:0000256" key="1">
    <source>
        <dbReference type="SAM" id="MobiDB-lite"/>
    </source>
</evidence>
<dbReference type="InterPro" id="IPR004242">
    <property type="entry name" value="Transposase_21"/>
</dbReference>
<feature type="compositionally biased region" description="Basic and acidic residues" evidence="1">
    <location>
        <begin position="34"/>
        <end position="49"/>
    </location>
</feature>
<gene>
    <name evidence="2" type="ORF">KUF71_025702</name>
</gene>
<comment type="caution">
    <text evidence="2">The sequence shown here is derived from an EMBL/GenBank/DDBJ whole genome shotgun (WGS) entry which is preliminary data.</text>
</comment>
<name>A0AAE1H869_9NEOP</name>
<feature type="region of interest" description="Disordered" evidence="1">
    <location>
        <begin position="1"/>
        <end position="55"/>
    </location>
</feature>
<dbReference type="Proteomes" id="UP001219518">
    <property type="component" value="Unassembled WGS sequence"/>
</dbReference>
<dbReference type="EMBL" id="JAHWGI010000543">
    <property type="protein sequence ID" value="KAK3916587.1"/>
    <property type="molecule type" value="Genomic_DNA"/>
</dbReference>
<proteinExistence type="predicted"/>
<reference evidence="2" key="2">
    <citation type="journal article" date="2023" name="BMC Genomics">
        <title>Pest status, molecular evolution, and epigenetic factors derived from the genome assembly of Frankliniella fusca, a thysanopteran phytovirus vector.</title>
        <authorList>
            <person name="Catto M.A."/>
            <person name="Labadie P.E."/>
            <person name="Jacobson A.L."/>
            <person name="Kennedy G.G."/>
            <person name="Srinivasan R."/>
            <person name="Hunt B.G."/>
        </authorList>
    </citation>
    <scope>NUCLEOTIDE SEQUENCE</scope>
    <source>
        <strain evidence="2">PL_HMW_Pooled</strain>
    </source>
</reference>
<accession>A0AAE1H869</accession>
<evidence type="ECO:0000313" key="3">
    <source>
        <dbReference type="Proteomes" id="UP001219518"/>
    </source>
</evidence>
<feature type="compositionally biased region" description="Acidic residues" evidence="1">
    <location>
        <begin position="23"/>
        <end position="33"/>
    </location>
</feature>
<feature type="compositionally biased region" description="Basic residues" evidence="1">
    <location>
        <begin position="1"/>
        <end position="12"/>
    </location>
</feature>
<keyword evidence="3" id="KW-1185">Reference proteome</keyword>
<feature type="region of interest" description="Disordered" evidence="1">
    <location>
        <begin position="123"/>
        <end position="182"/>
    </location>
</feature>
<dbReference type="Pfam" id="PF02992">
    <property type="entry name" value="Transposase_21"/>
    <property type="match status" value="1"/>
</dbReference>
<sequence length="921" mass="104402">MTSRTTRWRLRKQAGGLVVPEGSDSDNSADEAELAERRPVRLRLDHEPPQDGNMDVGRQVNGLFEPEPEVEAQDVNVNVPHGANVENPIDDILPYPNGIIDIFEQANKSLSEPEVEAQDMNVIVNGPDEPNDANLEHPIANGEDNVLSTDSEASSESEEGNFSTDGDNSDEEEPPPLNHLNDERLLYPGAQLTLYESIVAILTFALAHHLTGSSVADLLALIALHCPIRNTCVRSLYIFNKFFKNIGKEILVCHYYCSVRYKSLVNRSDACTQCNRVTKVSFFIEIPIIQQLQILFNRPGFYADLQFRFNRMKKSANNIEDIYDGRIYKEHVQRGFLSNPSNISFMWYTDGVSVFNFSNKFSIWPLYLVINELKYKQRVKKENIVLAGIWFGKRKPKANTFLEPFYTRLQDFYHNGHIFSRPNGPPVHVRGVMLCGTCDMPAKSTFLRIKQFNGNYGCPRCLQKGEQYEGSTVHVYRHSPNVPLRTNESLQLHGRAAVASGLPCFGVKGVSLLYRMVSDLIRSTGIDAMHGVFSGLGKALLELWFHSDHKESDFTLYHFVDSVNARLKEFKVPSFLNKFTQSVSDLTSWKSLDFKVWLFYYSIPVLSGLMSQVYLDHHMLLVSAVYILSQRSISCAEINQASLLLNKYVLEFETLYGLRFMGINVHQLTHLSQCVEDLGPLWVYSCYFMEDLNGQICKFIHGTSHVGIQIASATTKMQQLGSLISSLNPLSPAHSFCNKINKFGQTLKIAEVIGPGINVVGRITHLSVPPREILFQCLNIHGGHCQMFSRLWVKGVLFVAESYTRALKRNSSYVHFTINNVSTLGSIKYFIRWSDCHCATLCQCQPCLYLCFIQVYERIPWRAHVHWDNVAFSYLNCVRESANSVVVPVTSLRSLCFYLSVKDGAHTHQYIIERVNSLEAE</sequence>
<dbReference type="AlphaFoldDB" id="A0AAE1H869"/>
<evidence type="ECO:0008006" key="4">
    <source>
        <dbReference type="Google" id="ProtNLM"/>
    </source>
</evidence>
<protein>
    <recommendedName>
        <fullName evidence="4">Transposase domain-containing protein</fullName>
    </recommendedName>
</protein>
<reference evidence="2" key="1">
    <citation type="submission" date="2021-07" db="EMBL/GenBank/DDBJ databases">
        <authorList>
            <person name="Catto M.A."/>
            <person name="Jacobson A."/>
            <person name="Kennedy G."/>
            <person name="Labadie P."/>
            <person name="Hunt B.G."/>
            <person name="Srinivasan R."/>
        </authorList>
    </citation>
    <scope>NUCLEOTIDE SEQUENCE</scope>
    <source>
        <strain evidence="2">PL_HMW_Pooled</strain>
        <tissue evidence="2">Head</tissue>
    </source>
</reference>
<evidence type="ECO:0000313" key="2">
    <source>
        <dbReference type="EMBL" id="KAK3916587.1"/>
    </source>
</evidence>
<dbReference type="PANTHER" id="PTHR46579">
    <property type="entry name" value="F5/8 TYPE C DOMAIN-CONTAINING PROTEIN-RELATED"/>
    <property type="match status" value="1"/>
</dbReference>